<dbReference type="OrthoDB" id="2586582at2759"/>
<gene>
    <name evidence="6" type="ORF">A1O7_08777</name>
</gene>
<keyword evidence="5" id="KW-0732">Signal</keyword>
<evidence type="ECO:0000256" key="4">
    <source>
        <dbReference type="SAM" id="Phobius"/>
    </source>
</evidence>
<feature type="signal peptide" evidence="5">
    <location>
        <begin position="1"/>
        <end position="22"/>
    </location>
</feature>
<dbReference type="RefSeq" id="XP_007760956.1">
    <property type="nucleotide sequence ID" value="XM_007762766.1"/>
</dbReference>
<keyword evidence="2" id="KW-1015">Disulfide bond</keyword>
<evidence type="ECO:0000256" key="5">
    <source>
        <dbReference type="SAM" id="SignalP"/>
    </source>
</evidence>
<dbReference type="InterPro" id="IPR000675">
    <property type="entry name" value="Cutinase/axe"/>
</dbReference>
<evidence type="ECO:0000256" key="3">
    <source>
        <dbReference type="SAM" id="MobiDB-lite"/>
    </source>
</evidence>
<feature type="chain" id="PRO_5004930790" description="Cutinase" evidence="5">
    <location>
        <begin position="23"/>
        <end position="360"/>
    </location>
</feature>
<keyword evidence="4" id="KW-0472">Membrane</keyword>
<dbReference type="PANTHER" id="PTHR33630">
    <property type="entry name" value="CUTINASE RV1984C-RELATED-RELATED"/>
    <property type="match status" value="1"/>
</dbReference>
<name>W9VUP1_9EURO</name>
<evidence type="ECO:0000313" key="7">
    <source>
        <dbReference type="Proteomes" id="UP000019473"/>
    </source>
</evidence>
<dbReference type="Gene3D" id="3.40.50.1820">
    <property type="entry name" value="alpha/beta hydrolase"/>
    <property type="match status" value="1"/>
</dbReference>
<dbReference type="Pfam" id="PF01083">
    <property type="entry name" value="Cutinase"/>
    <property type="match status" value="1"/>
</dbReference>
<dbReference type="SMART" id="SM01110">
    <property type="entry name" value="Cutinase"/>
    <property type="match status" value="1"/>
</dbReference>
<organism evidence="6 7">
    <name type="scientific">Cladophialophora yegresii CBS 114405</name>
    <dbReference type="NCBI Taxonomy" id="1182544"/>
    <lineage>
        <taxon>Eukaryota</taxon>
        <taxon>Fungi</taxon>
        <taxon>Dikarya</taxon>
        <taxon>Ascomycota</taxon>
        <taxon>Pezizomycotina</taxon>
        <taxon>Eurotiomycetes</taxon>
        <taxon>Chaetothyriomycetidae</taxon>
        <taxon>Chaetothyriales</taxon>
        <taxon>Herpotrichiellaceae</taxon>
        <taxon>Cladophialophora</taxon>
    </lineage>
</organism>
<evidence type="ECO:0000256" key="2">
    <source>
        <dbReference type="ARBA" id="ARBA00023157"/>
    </source>
</evidence>
<keyword evidence="4" id="KW-0812">Transmembrane</keyword>
<dbReference type="eggNOG" id="ENOG502SQ4D">
    <property type="taxonomic scope" value="Eukaryota"/>
</dbReference>
<keyword evidence="7" id="KW-1185">Reference proteome</keyword>
<dbReference type="Proteomes" id="UP000019473">
    <property type="component" value="Unassembled WGS sequence"/>
</dbReference>
<dbReference type="AlphaFoldDB" id="W9VUP1"/>
<comment type="caution">
    <text evidence="6">The sequence shown here is derived from an EMBL/GenBank/DDBJ whole genome shotgun (WGS) entry which is preliminary data.</text>
</comment>
<evidence type="ECO:0000313" key="6">
    <source>
        <dbReference type="EMBL" id="EXJ55846.1"/>
    </source>
</evidence>
<protein>
    <recommendedName>
        <fullName evidence="8">Cutinase</fullName>
    </recommendedName>
</protein>
<dbReference type="HOGENOM" id="CLU_705976_0_0_1"/>
<dbReference type="PANTHER" id="PTHR33630:SF13">
    <property type="entry name" value="ACETYLXYLAN ESTERASE"/>
    <property type="match status" value="1"/>
</dbReference>
<dbReference type="InterPro" id="IPR029058">
    <property type="entry name" value="AB_hydrolase_fold"/>
</dbReference>
<accession>W9VUP1</accession>
<reference evidence="6 7" key="1">
    <citation type="submission" date="2013-03" db="EMBL/GenBank/DDBJ databases">
        <title>The Genome Sequence of Cladophialophora yegresii CBS 114405.</title>
        <authorList>
            <consortium name="The Broad Institute Genomics Platform"/>
            <person name="Cuomo C."/>
            <person name="de Hoog S."/>
            <person name="Gorbushina A."/>
            <person name="Walker B."/>
            <person name="Young S.K."/>
            <person name="Zeng Q."/>
            <person name="Gargeya S."/>
            <person name="Fitzgerald M."/>
            <person name="Haas B."/>
            <person name="Abouelleil A."/>
            <person name="Allen A.W."/>
            <person name="Alvarado L."/>
            <person name="Arachchi H.M."/>
            <person name="Berlin A.M."/>
            <person name="Chapman S.B."/>
            <person name="Gainer-Dewar J."/>
            <person name="Goldberg J."/>
            <person name="Griggs A."/>
            <person name="Gujja S."/>
            <person name="Hansen M."/>
            <person name="Howarth C."/>
            <person name="Imamovic A."/>
            <person name="Ireland A."/>
            <person name="Larimer J."/>
            <person name="McCowan C."/>
            <person name="Murphy C."/>
            <person name="Pearson M."/>
            <person name="Poon T.W."/>
            <person name="Priest M."/>
            <person name="Roberts A."/>
            <person name="Saif S."/>
            <person name="Shea T."/>
            <person name="Sisk P."/>
            <person name="Sykes S."/>
            <person name="Wortman J."/>
            <person name="Nusbaum C."/>
            <person name="Birren B."/>
        </authorList>
    </citation>
    <scope>NUCLEOTIDE SEQUENCE [LARGE SCALE GENOMIC DNA]</scope>
    <source>
        <strain evidence="6 7">CBS 114405</strain>
    </source>
</reference>
<dbReference type="GO" id="GO:0052689">
    <property type="term" value="F:carboxylic ester hydrolase activity"/>
    <property type="evidence" value="ECO:0007669"/>
    <property type="project" value="UniProtKB-ARBA"/>
</dbReference>
<sequence>MKLSWLGAITAGLVLGATPVLSQDEFTTLDVDLGAEPVPKQSDEPVPEEGSEYEYTGEEDKWHGHPHLPEDCNDIRIFSARGSDEPYPGRGGTMLGVLCYLFESNGLSCDYEDVVYPANISYSGLFCESAHTGATRGQAQMTAYIERCPNSRIVLTGYSQGGSVVGDILGGGGGPIFGCDQPFNPSMPRSTAPGSSIVAVVTFGDPRFTVNQPYNIGRGSPYSGVLLREGQQLADLNQYEDILAMWCNAGDPVCAVGSEPVNITAHWSYYDEYTDVASRWVVATALGQTDLRLDLDLDGQNESVVLTGSNSSRNSNGSARNSGSGGGDEDAAVSLRGSMTGGMGVVGLVAWITAALVCLV</sequence>
<feature type="region of interest" description="Disordered" evidence="3">
    <location>
        <begin position="304"/>
        <end position="331"/>
    </location>
</feature>
<keyword evidence="1" id="KW-0378">Hydrolase</keyword>
<evidence type="ECO:0000256" key="1">
    <source>
        <dbReference type="ARBA" id="ARBA00022801"/>
    </source>
</evidence>
<feature type="compositionally biased region" description="Low complexity" evidence="3">
    <location>
        <begin position="308"/>
        <end position="322"/>
    </location>
</feature>
<feature type="transmembrane region" description="Helical" evidence="4">
    <location>
        <begin position="339"/>
        <end position="359"/>
    </location>
</feature>
<keyword evidence="4" id="KW-1133">Transmembrane helix</keyword>
<proteinExistence type="predicted"/>
<evidence type="ECO:0008006" key="8">
    <source>
        <dbReference type="Google" id="ProtNLM"/>
    </source>
</evidence>
<dbReference type="EMBL" id="AMGW01000006">
    <property type="protein sequence ID" value="EXJ55846.1"/>
    <property type="molecule type" value="Genomic_DNA"/>
</dbReference>
<dbReference type="GeneID" id="19183341"/>
<dbReference type="VEuPathDB" id="FungiDB:A1O7_08777"/>
<dbReference type="SUPFAM" id="SSF53474">
    <property type="entry name" value="alpha/beta-Hydrolases"/>
    <property type="match status" value="1"/>
</dbReference>